<dbReference type="InterPro" id="IPR013785">
    <property type="entry name" value="Aldolase_TIM"/>
</dbReference>
<dbReference type="EnsemblBacteria" id="AAR34779">
    <property type="protein sequence ID" value="AAR34779"/>
    <property type="gene ID" value="GSU1404"/>
</dbReference>
<dbReference type="Pfam" id="PF04055">
    <property type="entry name" value="Radical_SAM"/>
    <property type="match status" value="1"/>
</dbReference>
<organism evidence="8 9">
    <name type="scientific">Geobacter sulfurreducens (strain ATCC 51573 / DSM 12127 / PCA)</name>
    <dbReference type="NCBI Taxonomy" id="243231"/>
    <lineage>
        <taxon>Bacteria</taxon>
        <taxon>Pseudomonadati</taxon>
        <taxon>Thermodesulfobacteriota</taxon>
        <taxon>Desulfuromonadia</taxon>
        <taxon>Geobacterales</taxon>
        <taxon>Geobacteraceae</taxon>
        <taxon>Geobacter</taxon>
    </lineage>
</organism>
<protein>
    <submittedName>
        <fullName evidence="8">Radical SAM domain iron-sulfur cluster-binding oxidoreductase</fullName>
    </submittedName>
</protein>
<dbReference type="Gene3D" id="3.20.20.70">
    <property type="entry name" value="Aldolase class I"/>
    <property type="match status" value="1"/>
</dbReference>
<evidence type="ECO:0000256" key="4">
    <source>
        <dbReference type="ARBA" id="ARBA00022723"/>
    </source>
</evidence>
<dbReference type="AlphaFoldDB" id="Q74DB3"/>
<keyword evidence="5" id="KW-0408">Iron</keyword>
<evidence type="ECO:0000313" key="9">
    <source>
        <dbReference type="Proteomes" id="UP000000577"/>
    </source>
</evidence>
<dbReference type="InterPro" id="IPR058240">
    <property type="entry name" value="rSAM_sf"/>
</dbReference>
<dbReference type="CDD" id="cd01335">
    <property type="entry name" value="Radical_SAM"/>
    <property type="match status" value="1"/>
</dbReference>
<dbReference type="SFLD" id="SFLDS00029">
    <property type="entry name" value="Radical_SAM"/>
    <property type="match status" value="1"/>
</dbReference>
<evidence type="ECO:0000256" key="6">
    <source>
        <dbReference type="ARBA" id="ARBA00023014"/>
    </source>
</evidence>
<keyword evidence="3" id="KW-0949">S-adenosyl-L-methionine</keyword>
<dbReference type="GO" id="GO:0003824">
    <property type="term" value="F:catalytic activity"/>
    <property type="evidence" value="ECO:0007669"/>
    <property type="project" value="InterPro"/>
</dbReference>
<sequence>MFIFGPVPSRRLGRSLGLDTIPAKACSYSCVYCQLGRTCSIQSARRRFCRPETIAVEVERAVRRLIERGERIDYLTFVADGEPTLDLNLGREIELLRPLGIKIAVITNSSLIWRSDVRAELALADWVSLKVDAVDGDAWHRINRPAATLRLADLLSGMALFAEEFTGTLATETMLVSGINDSETELEMLAAFLGELKPDVSYVAVPIRPPTERWATPPTAEALNRAVQIISGSVERVEYLTGYEGNDFTGSGDVTADLLGITGVHPLREDAARELLVKAGTDWSEVERLIDRGLLLETIYDGRKFLLRMRPCAFPLKTMH</sequence>
<dbReference type="PROSITE" id="PS51918">
    <property type="entry name" value="RADICAL_SAM"/>
    <property type="match status" value="1"/>
</dbReference>
<comment type="cofactor">
    <cofactor evidence="1">
        <name>[4Fe-4S] cluster</name>
        <dbReference type="ChEBI" id="CHEBI:49883"/>
    </cofactor>
</comment>
<dbReference type="GO" id="GO:0051539">
    <property type="term" value="F:4 iron, 4 sulfur cluster binding"/>
    <property type="evidence" value="ECO:0007669"/>
    <property type="project" value="UniProtKB-KW"/>
</dbReference>
<dbReference type="PATRIC" id="fig|243231.5.peg.1451"/>
<keyword evidence="4" id="KW-0479">Metal-binding</keyword>
<dbReference type="InterPro" id="IPR007197">
    <property type="entry name" value="rSAM"/>
</dbReference>
<reference evidence="8 9" key="2">
    <citation type="journal article" date="2012" name="BMC Genomics">
        <title>Comparative genomic analysis of Geobacter sulfurreducens KN400, a strain with enhanced capacity for extracellular electron transfer and electricity production.</title>
        <authorList>
            <person name="Butler J.E."/>
            <person name="Young N.D."/>
            <person name="Aklujkar M."/>
            <person name="Lovley D.R."/>
        </authorList>
    </citation>
    <scope>NUCLEOTIDE SEQUENCE [LARGE SCALE GENOMIC DNA]</scope>
    <source>
        <strain evidence="9">ATCC 51573 / DSM 12127 / PCA</strain>
    </source>
</reference>
<evidence type="ECO:0000256" key="3">
    <source>
        <dbReference type="ARBA" id="ARBA00022691"/>
    </source>
</evidence>
<dbReference type="SFLD" id="SFLDG01083">
    <property type="entry name" value="Uncharacterised_Radical_SAM_Su"/>
    <property type="match status" value="1"/>
</dbReference>
<evidence type="ECO:0000313" key="8">
    <source>
        <dbReference type="EMBL" id="AAR34779.1"/>
    </source>
</evidence>
<proteinExistence type="predicted"/>
<dbReference type="PANTHER" id="PTHR43787">
    <property type="entry name" value="FEMO COFACTOR BIOSYNTHESIS PROTEIN NIFB-RELATED"/>
    <property type="match status" value="1"/>
</dbReference>
<dbReference type="KEGG" id="gsu:GSU1404"/>
<dbReference type="EMBL" id="AE017180">
    <property type="protein sequence ID" value="AAR34779.1"/>
    <property type="molecule type" value="Genomic_DNA"/>
</dbReference>
<keyword evidence="6" id="KW-0411">Iron-sulfur</keyword>
<dbReference type="SUPFAM" id="SSF102114">
    <property type="entry name" value="Radical SAM enzymes"/>
    <property type="match status" value="1"/>
</dbReference>
<dbReference type="InterPro" id="IPR040084">
    <property type="entry name" value="GTPase_Obg"/>
</dbReference>
<evidence type="ECO:0000256" key="2">
    <source>
        <dbReference type="ARBA" id="ARBA00022485"/>
    </source>
</evidence>
<dbReference type="GO" id="GO:0046872">
    <property type="term" value="F:metal ion binding"/>
    <property type="evidence" value="ECO:0007669"/>
    <property type="project" value="UniProtKB-KW"/>
</dbReference>
<evidence type="ECO:0000256" key="1">
    <source>
        <dbReference type="ARBA" id="ARBA00001966"/>
    </source>
</evidence>
<feature type="domain" description="Radical SAM core" evidence="7">
    <location>
        <begin position="11"/>
        <end position="236"/>
    </location>
</feature>
<keyword evidence="2" id="KW-0004">4Fe-4S</keyword>
<gene>
    <name evidence="8" type="ordered locus">GSU1404</name>
</gene>
<dbReference type="OrthoDB" id="9800840at2"/>
<name>Q74DB3_GEOSL</name>
<dbReference type="eggNOG" id="COG0731">
    <property type="taxonomic scope" value="Bacteria"/>
</dbReference>
<keyword evidence="9" id="KW-1185">Reference proteome</keyword>
<dbReference type="InParanoid" id="Q74DB3"/>
<dbReference type="STRING" id="243231.GSU1404"/>
<evidence type="ECO:0000259" key="7">
    <source>
        <dbReference type="PROSITE" id="PS51918"/>
    </source>
</evidence>
<dbReference type="PANTHER" id="PTHR43787:SF11">
    <property type="entry name" value="UPF0026 PROTEIN SLR1464"/>
    <property type="match status" value="1"/>
</dbReference>
<evidence type="ECO:0000256" key="5">
    <source>
        <dbReference type="ARBA" id="ARBA00023004"/>
    </source>
</evidence>
<accession>Q74DB3</accession>
<dbReference type="Proteomes" id="UP000000577">
    <property type="component" value="Chromosome"/>
</dbReference>
<dbReference type="HOGENOM" id="CLU_058377_0_0_7"/>
<reference evidence="8 9" key="1">
    <citation type="journal article" date="2003" name="Science">
        <title>Genome of Geobacter sulfurreducens: metal reduction in subsurface environments.</title>
        <authorList>
            <person name="Methe B.A."/>
            <person name="Nelson K.E."/>
            <person name="Eisen J.A."/>
            <person name="Paulsen I.T."/>
            <person name="Nelson W."/>
            <person name="Heidelberg J.F."/>
            <person name="Wu D."/>
            <person name="Wu M."/>
            <person name="Ward N."/>
            <person name="Beanan M.J."/>
            <person name="Dodson R.J."/>
            <person name="Madupu R."/>
            <person name="Brinkac L.M."/>
            <person name="Daugherty S.C."/>
            <person name="DeBoy R.T."/>
            <person name="Durkin A.S."/>
            <person name="Gwinn M."/>
            <person name="Kolonay J.F."/>
            <person name="Sullivan S.A."/>
            <person name="Haft D.H."/>
            <person name="Selengut J."/>
            <person name="Davidsen T.M."/>
            <person name="Zafar N."/>
            <person name="White O."/>
            <person name="Tran B."/>
            <person name="Romero C."/>
            <person name="Forberger H.A."/>
            <person name="Weidman J."/>
            <person name="Khouri H."/>
            <person name="Feldblyum T.V."/>
            <person name="Utterback T.R."/>
            <person name="Van Aken S.E."/>
            <person name="Lovley D.R."/>
            <person name="Fraser C.M."/>
        </authorList>
    </citation>
    <scope>NUCLEOTIDE SEQUENCE [LARGE SCALE GENOMIC DNA]</scope>
    <source>
        <strain evidence="9">ATCC 51573 / DSM 12127 / PCA</strain>
    </source>
</reference>